<dbReference type="GO" id="GO:0005886">
    <property type="term" value="C:plasma membrane"/>
    <property type="evidence" value="ECO:0007669"/>
    <property type="project" value="TreeGrafter"/>
</dbReference>
<evidence type="ECO:0000256" key="9">
    <source>
        <dbReference type="SAM" id="MobiDB-lite"/>
    </source>
</evidence>
<feature type="region of interest" description="Disordered" evidence="9">
    <location>
        <begin position="733"/>
        <end position="765"/>
    </location>
</feature>
<feature type="transmembrane region" description="Helical" evidence="10">
    <location>
        <begin position="412"/>
        <end position="431"/>
    </location>
</feature>
<feature type="compositionally biased region" description="Polar residues" evidence="9">
    <location>
        <begin position="536"/>
        <end position="547"/>
    </location>
</feature>
<feature type="region of interest" description="Disordered" evidence="9">
    <location>
        <begin position="637"/>
        <end position="660"/>
    </location>
</feature>
<feature type="transmembrane region" description="Helical" evidence="10">
    <location>
        <begin position="226"/>
        <end position="246"/>
    </location>
</feature>
<dbReference type="InterPro" id="IPR013099">
    <property type="entry name" value="K_chnl_dom"/>
</dbReference>
<dbReference type="PRINTS" id="PR01333">
    <property type="entry name" value="2POREKCHANEL"/>
</dbReference>
<keyword evidence="7 8" id="KW-0407">Ion channel</keyword>
<dbReference type="GO" id="GO:0030322">
    <property type="term" value="P:stabilization of membrane potential"/>
    <property type="evidence" value="ECO:0007669"/>
    <property type="project" value="TreeGrafter"/>
</dbReference>
<dbReference type="GO" id="GO:0022841">
    <property type="term" value="F:potassium ion leak channel activity"/>
    <property type="evidence" value="ECO:0007669"/>
    <property type="project" value="TreeGrafter"/>
</dbReference>
<proteinExistence type="inferred from homology"/>
<feature type="transmembrane region" description="Helical" evidence="10">
    <location>
        <begin position="193"/>
        <end position="214"/>
    </location>
</feature>
<feature type="non-terminal residue" evidence="12">
    <location>
        <position position="1"/>
    </location>
</feature>
<feature type="transmembrane region" description="Helical" evidence="10">
    <location>
        <begin position="258"/>
        <end position="279"/>
    </location>
</feature>
<dbReference type="PANTHER" id="PTHR11003:SF291">
    <property type="entry name" value="IP11374P"/>
    <property type="match status" value="1"/>
</dbReference>
<sequence length="977" mass="107287">MPRSPPQPHTFSLTSPPTLNKEQSPAASNITSGSSKPLIRPILHEGHRLVDSADFGSEAYEDEKNDIRLSSSVSARRDPHPRTPNSSSNSINKVARQGSDNTTLRGGDPPESSANSTISPDSMLGPPIDVNQPRPKLSQVGPHIATATIQSYNILTVVRALADPTWMVLKTSDDKMGKDDSDHMGHIGKFETIALALAVFCAFLSCIGFSLRIMDRLPWIRRAPVITSYLQSLVTILLTIDWFRGFPSPGLSIVLKELIISSFVMTTVITIGAATYTSLEGWSFDNAVNFCIVSFSTIGYGNVSPQTIAGRILFFFYGIIGISAVGYFIVALRNAVLEQFQWRLLDRFSKPAHITRVQTRMSTKDMSFPLARFEEEQRVKKMVKRNMIIRMSTIWVVLWFGGAGVFCAFEDWTYINSLYFCFVTLTTVGFGDMVPEEPGSIEFWNIYVFLGLTVFAYILSLFSDTMASHIHLVDDGEGDEDDEGMYGWEQCENPNNQFSGWNGTMGLEGLKWSQNQQSFRFNQGLDMADGSGGQQSGISVPEQQGQNDRPKGLQRVRFWSKDGGGSGGRGIGGEGADFDSSEGQSTSQHPLDGLDQQQQQQQQQRARSRLQRRSSTGRIFMVPAKERKQMLEAEYYATHGGPSTDPANINNNATTGSVDVSGTDSTIRYAASTLGEAGGGGGRGAMMMTGPTTIKFVDKYGIPHQRVIGRRMSYIPRGIQAGQVAAFMEPGSTAAGSSTAAANATTTTDAEESHLSDGVGGSYPTQQQQQMHQHGYTYSTTGYYDVLAKRRGTLAALHNIHRPETSHIYGHEGRQGQGLGRPSTPMQDQYPQYGEDHAIQTGALEHHPTVHFESPWTRSGYGNGTSPQKRTSPQQEQQQQQQQQQEPWQRLHQNQYQNHNQYQYQYQDSPNPFDNSSSSHAKLAMHSDGTSGGGGGRGGGGGGGGLRMPWPTEGDNTYDELDHEFYTTAATSDAFAR</sequence>
<evidence type="ECO:0000256" key="3">
    <source>
        <dbReference type="ARBA" id="ARBA00022692"/>
    </source>
</evidence>
<dbReference type="InterPro" id="IPR003280">
    <property type="entry name" value="2pore_dom_K_chnl"/>
</dbReference>
<dbReference type="AlphaFoldDB" id="A0A9P6QT96"/>
<feature type="transmembrane region" description="Helical" evidence="10">
    <location>
        <begin position="443"/>
        <end position="462"/>
    </location>
</feature>
<keyword evidence="6 10" id="KW-0472">Membrane</keyword>
<feature type="compositionally biased region" description="Low complexity" evidence="9">
    <location>
        <begin position="874"/>
        <end position="890"/>
    </location>
</feature>
<comment type="similarity">
    <text evidence="8">Belongs to the two pore domain potassium channel (TC 1.A.1.8) family.</text>
</comment>
<keyword evidence="5 8" id="KW-0406">Ion transport</keyword>
<feature type="compositionally biased region" description="Low complexity" evidence="9">
    <location>
        <begin position="733"/>
        <end position="748"/>
    </location>
</feature>
<evidence type="ECO:0000313" key="13">
    <source>
        <dbReference type="Proteomes" id="UP000823405"/>
    </source>
</evidence>
<gene>
    <name evidence="12" type="primary">TOK1_2</name>
    <name evidence="12" type="ORF">BGZ97_007173</name>
</gene>
<feature type="region of interest" description="Disordered" evidence="9">
    <location>
        <begin position="523"/>
        <end position="624"/>
    </location>
</feature>
<reference evidence="12" key="1">
    <citation type="journal article" date="2020" name="Fungal Divers.">
        <title>Resolving the Mortierellaceae phylogeny through synthesis of multi-gene phylogenetics and phylogenomics.</title>
        <authorList>
            <person name="Vandepol N."/>
            <person name="Liber J."/>
            <person name="Desiro A."/>
            <person name="Na H."/>
            <person name="Kennedy M."/>
            <person name="Barry K."/>
            <person name="Grigoriev I.V."/>
            <person name="Miller A.N."/>
            <person name="O'Donnell K."/>
            <person name="Stajich J.E."/>
            <person name="Bonito G."/>
        </authorList>
    </citation>
    <scope>NUCLEOTIDE SEQUENCE</scope>
    <source>
        <strain evidence="12">NVP60</strain>
    </source>
</reference>
<keyword evidence="4 10" id="KW-1133">Transmembrane helix</keyword>
<dbReference type="Pfam" id="PF07885">
    <property type="entry name" value="Ion_trans_2"/>
    <property type="match status" value="2"/>
</dbReference>
<evidence type="ECO:0000256" key="1">
    <source>
        <dbReference type="ARBA" id="ARBA00004141"/>
    </source>
</evidence>
<evidence type="ECO:0000256" key="8">
    <source>
        <dbReference type="RuleBase" id="RU003857"/>
    </source>
</evidence>
<feature type="domain" description="Potassium channel" evidence="11">
    <location>
        <begin position="264"/>
        <end position="336"/>
    </location>
</feature>
<dbReference type="SUPFAM" id="SSF81324">
    <property type="entry name" value="Voltage-gated potassium channels"/>
    <property type="match status" value="2"/>
</dbReference>
<name>A0A9P6QT96_9FUNG</name>
<feature type="compositionally biased region" description="Low complexity" evidence="9">
    <location>
        <begin position="905"/>
        <end position="919"/>
    </location>
</feature>
<comment type="subcellular location">
    <subcellularLocation>
        <location evidence="1">Membrane</location>
        <topology evidence="1">Multi-pass membrane protein</topology>
    </subcellularLocation>
</comment>
<feature type="region of interest" description="Disordered" evidence="9">
    <location>
        <begin position="1"/>
        <end position="39"/>
    </location>
</feature>
<feature type="domain" description="Potassium channel" evidence="11">
    <location>
        <begin position="396"/>
        <end position="466"/>
    </location>
</feature>
<feature type="transmembrane region" description="Helical" evidence="10">
    <location>
        <begin position="387"/>
        <end position="406"/>
    </location>
</feature>
<dbReference type="Proteomes" id="UP000823405">
    <property type="component" value="Unassembled WGS sequence"/>
</dbReference>
<feature type="compositionally biased region" description="Polar residues" evidence="9">
    <location>
        <begin position="9"/>
        <end position="35"/>
    </location>
</feature>
<feature type="transmembrane region" description="Helical" evidence="10">
    <location>
        <begin position="312"/>
        <end position="332"/>
    </location>
</feature>
<evidence type="ECO:0000256" key="10">
    <source>
        <dbReference type="SAM" id="Phobius"/>
    </source>
</evidence>
<feature type="region of interest" description="Disordered" evidence="9">
    <location>
        <begin position="807"/>
        <end position="826"/>
    </location>
</feature>
<evidence type="ECO:0000256" key="4">
    <source>
        <dbReference type="ARBA" id="ARBA00022989"/>
    </source>
</evidence>
<evidence type="ECO:0000313" key="12">
    <source>
        <dbReference type="EMBL" id="KAG0287183.1"/>
    </source>
</evidence>
<feature type="compositionally biased region" description="Polar residues" evidence="9">
    <location>
        <begin position="864"/>
        <end position="873"/>
    </location>
</feature>
<evidence type="ECO:0000259" key="11">
    <source>
        <dbReference type="Pfam" id="PF07885"/>
    </source>
</evidence>
<dbReference type="OrthoDB" id="297496at2759"/>
<dbReference type="Gene3D" id="1.10.287.70">
    <property type="match status" value="2"/>
</dbReference>
<evidence type="ECO:0000256" key="6">
    <source>
        <dbReference type="ARBA" id="ARBA00023136"/>
    </source>
</evidence>
<dbReference type="EMBL" id="JAAAIN010003182">
    <property type="protein sequence ID" value="KAG0287183.1"/>
    <property type="molecule type" value="Genomic_DNA"/>
</dbReference>
<dbReference type="GO" id="GO:0015271">
    <property type="term" value="F:outward rectifier potassium channel activity"/>
    <property type="evidence" value="ECO:0007669"/>
    <property type="project" value="TreeGrafter"/>
</dbReference>
<feature type="compositionally biased region" description="Gly residues" evidence="9">
    <location>
        <begin position="562"/>
        <end position="575"/>
    </location>
</feature>
<comment type="caution">
    <text evidence="12">The sequence shown here is derived from an EMBL/GenBank/DDBJ whole genome shotgun (WGS) entry which is preliminary data.</text>
</comment>
<keyword evidence="3 8" id="KW-0812">Transmembrane</keyword>
<evidence type="ECO:0000256" key="5">
    <source>
        <dbReference type="ARBA" id="ARBA00023065"/>
    </source>
</evidence>
<feature type="compositionally biased region" description="Gly residues" evidence="9">
    <location>
        <begin position="930"/>
        <end position="946"/>
    </location>
</feature>
<feature type="compositionally biased region" description="Polar residues" evidence="9">
    <location>
        <begin position="83"/>
        <end position="104"/>
    </location>
</feature>
<protein>
    <submittedName>
        <fullName evidence="12">Potassium channel</fullName>
    </submittedName>
</protein>
<keyword evidence="2 8" id="KW-0813">Transport</keyword>
<feature type="region of interest" description="Disordered" evidence="9">
    <location>
        <begin position="54"/>
        <end position="136"/>
    </location>
</feature>
<evidence type="ECO:0000256" key="7">
    <source>
        <dbReference type="ARBA" id="ARBA00023303"/>
    </source>
</evidence>
<feature type="compositionally biased region" description="Polar residues" evidence="9">
    <location>
        <begin position="645"/>
        <end position="660"/>
    </location>
</feature>
<feature type="region of interest" description="Disordered" evidence="9">
    <location>
        <begin position="905"/>
        <end position="958"/>
    </location>
</feature>
<evidence type="ECO:0000256" key="2">
    <source>
        <dbReference type="ARBA" id="ARBA00022448"/>
    </source>
</evidence>
<feature type="region of interest" description="Disordered" evidence="9">
    <location>
        <begin position="852"/>
        <end position="890"/>
    </location>
</feature>
<dbReference type="PANTHER" id="PTHR11003">
    <property type="entry name" value="POTASSIUM CHANNEL, SUBFAMILY K"/>
    <property type="match status" value="1"/>
</dbReference>
<organism evidence="12 13">
    <name type="scientific">Linnemannia gamsii</name>
    <dbReference type="NCBI Taxonomy" id="64522"/>
    <lineage>
        <taxon>Eukaryota</taxon>
        <taxon>Fungi</taxon>
        <taxon>Fungi incertae sedis</taxon>
        <taxon>Mucoromycota</taxon>
        <taxon>Mortierellomycotina</taxon>
        <taxon>Mortierellomycetes</taxon>
        <taxon>Mortierellales</taxon>
        <taxon>Mortierellaceae</taxon>
        <taxon>Linnemannia</taxon>
    </lineage>
</organism>
<keyword evidence="13" id="KW-1185">Reference proteome</keyword>
<accession>A0A9P6QT96</accession>
<feature type="compositionally biased region" description="Low complexity" evidence="9">
    <location>
        <begin position="596"/>
        <end position="605"/>
    </location>
</feature>